<dbReference type="SUPFAM" id="SSF56112">
    <property type="entry name" value="Protein kinase-like (PK-like)"/>
    <property type="match status" value="1"/>
</dbReference>
<gene>
    <name evidence="2" type="ORF">HGRIS_009644</name>
</gene>
<feature type="domain" description="Protein kinase" evidence="1">
    <location>
        <begin position="199"/>
        <end position="504"/>
    </location>
</feature>
<dbReference type="InterPro" id="IPR059179">
    <property type="entry name" value="MLKL-like_MCAfunc"/>
</dbReference>
<dbReference type="SMART" id="SM00220">
    <property type="entry name" value="S_TKc"/>
    <property type="match status" value="1"/>
</dbReference>
<dbReference type="Pfam" id="PF07714">
    <property type="entry name" value="PK_Tyr_Ser-Thr"/>
    <property type="match status" value="1"/>
</dbReference>
<protein>
    <recommendedName>
        <fullName evidence="1">Protein kinase domain-containing protein</fullName>
    </recommendedName>
</protein>
<dbReference type="InterPro" id="IPR051681">
    <property type="entry name" value="Ser/Thr_Kinases-Pseudokinases"/>
</dbReference>
<dbReference type="PANTHER" id="PTHR44329:SF214">
    <property type="entry name" value="PROTEIN KINASE DOMAIN-CONTAINING PROTEIN"/>
    <property type="match status" value="1"/>
</dbReference>
<keyword evidence="3" id="KW-1185">Reference proteome</keyword>
<dbReference type="PROSITE" id="PS00108">
    <property type="entry name" value="PROTEIN_KINASE_ST"/>
    <property type="match status" value="1"/>
</dbReference>
<sequence>MGNRSEFALSLGKTAAQITADFAGVPGLGAAVELLCGIIQLCENVSSNRHAAIQLRDRCHTLLLAFNDSKTKMPTPKMTEALHSINDCLLDIQTKMDGWAKVSQIQGFTSQRKIKHDIDTRTRTLPRLNISSLQLVSHMEIHEWQHDFALNHKRDHDEVMEYLAEIQNSQQISSSAVAEDRETLRKMMGMMQQLLTENVEARDRTSAGLSNNLYDIQSKSRELLPDMNLRSGEVQRIGSHPVSGSAAMDIYEGLYLGREKVAIKIIRAVNSNEQSLRRFKREVQIWSEIWKIDHGEHVLPFYGFCQNDGPYPYMVSPWQKNGTLISYVKRNDSEVDYKRLIKGIAEGIQVLHSMSPPVVHGDIKGHNIVIGNYGRPLIADFGLSQIVEDITGIPFTQSRGVSDSYRWFAPEVCVGQGVLSVASDIYAFAMTVLEVLTHKQPFSNIKHTTEVVIRSARGENPLRPTDPRVFERGLDDDVWDLMNKCWALEPQSRPNISEVLALLS</sequence>
<dbReference type="PROSITE" id="PS50011">
    <property type="entry name" value="PROTEIN_KINASE_DOM"/>
    <property type="match status" value="1"/>
</dbReference>
<dbReference type="InterPro" id="IPR000719">
    <property type="entry name" value="Prot_kinase_dom"/>
</dbReference>
<dbReference type="InterPro" id="IPR001245">
    <property type="entry name" value="Ser-Thr/Tyr_kinase_cat_dom"/>
</dbReference>
<evidence type="ECO:0000313" key="3">
    <source>
        <dbReference type="Proteomes" id="UP001556367"/>
    </source>
</evidence>
<dbReference type="InterPro" id="IPR008271">
    <property type="entry name" value="Ser/Thr_kinase_AS"/>
</dbReference>
<dbReference type="CDD" id="cd21037">
    <property type="entry name" value="MLKL_NTD"/>
    <property type="match status" value="1"/>
</dbReference>
<evidence type="ECO:0000259" key="1">
    <source>
        <dbReference type="PROSITE" id="PS50011"/>
    </source>
</evidence>
<proteinExistence type="predicted"/>
<evidence type="ECO:0000313" key="2">
    <source>
        <dbReference type="EMBL" id="KAL0949597.1"/>
    </source>
</evidence>
<dbReference type="Proteomes" id="UP001556367">
    <property type="component" value="Unassembled WGS sequence"/>
</dbReference>
<dbReference type="EMBL" id="JASNQZ010000012">
    <property type="protein sequence ID" value="KAL0949597.1"/>
    <property type="molecule type" value="Genomic_DNA"/>
</dbReference>
<comment type="caution">
    <text evidence="2">The sequence shown here is derived from an EMBL/GenBank/DDBJ whole genome shotgun (WGS) entry which is preliminary data.</text>
</comment>
<dbReference type="InterPro" id="IPR011009">
    <property type="entry name" value="Kinase-like_dom_sf"/>
</dbReference>
<reference evidence="3" key="1">
    <citation type="submission" date="2024-06" db="EMBL/GenBank/DDBJ databases">
        <title>Multi-omics analyses provide insights into the biosynthesis of the anticancer antibiotic pleurotin in Hohenbuehelia grisea.</title>
        <authorList>
            <person name="Weaver J.A."/>
            <person name="Alberti F."/>
        </authorList>
    </citation>
    <scope>NUCLEOTIDE SEQUENCE [LARGE SCALE GENOMIC DNA]</scope>
    <source>
        <strain evidence="3">T-177</strain>
    </source>
</reference>
<accession>A0ABR3J1S6</accession>
<organism evidence="2 3">
    <name type="scientific">Hohenbuehelia grisea</name>
    <dbReference type="NCBI Taxonomy" id="104357"/>
    <lineage>
        <taxon>Eukaryota</taxon>
        <taxon>Fungi</taxon>
        <taxon>Dikarya</taxon>
        <taxon>Basidiomycota</taxon>
        <taxon>Agaricomycotina</taxon>
        <taxon>Agaricomycetes</taxon>
        <taxon>Agaricomycetidae</taxon>
        <taxon>Agaricales</taxon>
        <taxon>Pleurotineae</taxon>
        <taxon>Pleurotaceae</taxon>
        <taxon>Hohenbuehelia</taxon>
    </lineage>
</organism>
<dbReference type="PANTHER" id="PTHR44329">
    <property type="entry name" value="SERINE/THREONINE-PROTEIN KINASE TNNI3K-RELATED"/>
    <property type="match status" value="1"/>
</dbReference>
<dbReference type="InterPro" id="IPR036537">
    <property type="entry name" value="Adaptor_Cbl_N_dom_sf"/>
</dbReference>
<name>A0ABR3J1S6_9AGAR</name>
<dbReference type="Gene3D" id="1.20.930.20">
    <property type="entry name" value="Adaptor protein Cbl, N-terminal domain"/>
    <property type="match status" value="1"/>
</dbReference>
<dbReference type="Gene3D" id="1.10.510.10">
    <property type="entry name" value="Transferase(Phosphotransferase) domain 1"/>
    <property type="match status" value="1"/>
</dbReference>